<dbReference type="OrthoDB" id="10623886at2759"/>
<dbReference type="AlphaFoldDB" id="A0A0D0T0J6"/>
<dbReference type="EMBL" id="KN847907">
    <property type="protein sequence ID" value="KIR39137.1"/>
    <property type="molecule type" value="Genomic_DNA"/>
</dbReference>
<name>A0A0D0T0J6_9TREE</name>
<reference evidence="1 2" key="1">
    <citation type="submission" date="2015-01" db="EMBL/GenBank/DDBJ databases">
        <title>The Genome Sequence of Cryptococcus gattii Ram5.</title>
        <authorList>
            <consortium name="The Broad Institute Genomics Platform"/>
            <person name="Cuomo C."/>
            <person name="Litvintseva A."/>
            <person name="Chen Y."/>
            <person name="Heitman J."/>
            <person name="Sun S."/>
            <person name="Springer D."/>
            <person name="Dromer F."/>
            <person name="Young S."/>
            <person name="Zeng Q."/>
            <person name="Gargeya S."/>
            <person name="Abouelleil A."/>
            <person name="Alvarado L."/>
            <person name="Chapman S.B."/>
            <person name="Gainer-Dewar J."/>
            <person name="Goldberg J."/>
            <person name="Griggs A."/>
            <person name="Gujja S."/>
            <person name="Hansen M."/>
            <person name="Howarth C."/>
            <person name="Imamovic A."/>
            <person name="Larimer J."/>
            <person name="Murphy C."/>
            <person name="Naylor J."/>
            <person name="Pearson M."/>
            <person name="Priest M."/>
            <person name="Roberts A."/>
            <person name="Saif S."/>
            <person name="Shea T."/>
            <person name="Sykes S."/>
            <person name="Wortman J."/>
            <person name="Nusbaum C."/>
            <person name="Birren B."/>
        </authorList>
    </citation>
    <scope>NUCLEOTIDE SEQUENCE [LARGE SCALE GENOMIC DNA]</scope>
    <source>
        <strain evidence="1 2">Ram5</strain>
    </source>
</reference>
<proteinExistence type="predicted"/>
<accession>A0A0D0T0J6</accession>
<organism evidence="1 2">
    <name type="scientific">Cryptococcus deuterogattii Ram5</name>
    <dbReference type="NCBI Taxonomy" id="1296110"/>
    <lineage>
        <taxon>Eukaryota</taxon>
        <taxon>Fungi</taxon>
        <taxon>Dikarya</taxon>
        <taxon>Basidiomycota</taxon>
        <taxon>Agaricomycotina</taxon>
        <taxon>Tremellomycetes</taxon>
        <taxon>Tremellales</taxon>
        <taxon>Cryptococcaceae</taxon>
        <taxon>Cryptococcus</taxon>
        <taxon>Cryptococcus gattii species complex</taxon>
    </lineage>
</organism>
<sequence>MDAENGGGRRARGGGGWGLGLGGIQPGIWNVCGLSGEGPYLEMSKNRKDRCCGGGEHNRLKDWLETLRQAEKPTDISSNGASSPNPTIEDIADLDANEYHHLHIATLLPDLFHIFPLIFVIRRAFAIHTYVVSYPIAVGPALRCYSLFNLVIGIDEIAWGLSI</sequence>
<evidence type="ECO:0000313" key="1">
    <source>
        <dbReference type="EMBL" id="KIR39137.1"/>
    </source>
</evidence>
<evidence type="ECO:0000313" key="2">
    <source>
        <dbReference type="Proteomes" id="UP000053392"/>
    </source>
</evidence>
<dbReference type="HOGENOM" id="CLU_1626969_0_0_1"/>
<protein>
    <submittedName>
        <fullName evidence="1">Unplaced genomic scaffold supercont1.12, whole genome shotgun sequence</fullName>
    </submittedName>
</protein>
<dbReference type="Proteomes" id="UP000053392">
    <property type="component" value="Unassembled WGS sequence"/>
</dbReference>
<gene>
    <name evidence="1" type="ORF">I313_04735</name>
</gene>
<keyword evidence="2" id="KW-1185">Reference proteome</keyword>